<dbReference type="RefSeq" id="WP_185085673.1">
    <property type="nucleotide sequence ID" value="NZ_JACHJB010000002.1"/>
</dbReference>
<dbReference type="PANTHER" id="PTHR43400:SF10">
    <property type="entry name" value="3-OXOSTEROID 1-DEHYDROGENASE"/>
    <property type="match status" value="1"/>
</dbReference>
<dbReference type="PANTHER" id="PTHR43400">
    <property type="entry name" value="FUMARATE REDUCTASE"/>
    <property type="match status" value="1"/>
</dbReference>
<dbReference type="InterPro" id="IPR027477">
    <property type="entry name" value="Succ_DH/fumarate_Rdtase_cat_sf"/>
</dbReference>
<dbReference type="EMBL" id="JACHJB010000002">
    <property type="protein sequence ID" value="MBB6347789.1"/>
    <property type="molecule type" value="Genomic_DNA"/>
</dbReference>
<protein>
    <submittedName>
        <fullName evidence="6">Succinate dehydrogenase/fumarate reductase flavoprotein subunit</fullName>
    </submittedName>
</protein>
<sequence>MSIAEGQADVIVVGSGGAGLTAALAAARSGATVIVLEAHQRWGGTTGMSGGAIWVPANHRMAEQGIEDSLDAAREYCADHADGRDPELVEAYLRAAPAMARFVEKHTPIEFATMAYPDTLAESPGGRERGRHLEVKPLDIGDIGPQDGVVWTAPFPMVLTNDELFGGAVHGGTTIPVSLIGRRIAADEVTLGLGLVLGLITGCREAGVELVNECRVVELLRTDGRVSGVVAERGGERVTMTVRRGVILAAGGFEHDRGLMARLVGGPMGDPLSAPVCRGDGLRLAARAGAEIAHPSECWTVPVTPVEGRIWDDPEATPRPLMLMAERFMPHTLWVNRHGRRFVNEASHNIALALAEVDPGTHRPRHLPAWAICDAQYREAYVFAGVSPGQKLPKHVLVADTLAELAELIDVDPGTLEETVARFNGFAAAGRDEDFGRGDAAYDRYNGDHKAPHPTLGTVEQPPFFAVAAHRGAIGSKGGPRIDGRARVLGWDGQPIAGLFAAGNTAASIFGPGAIANGMHLGTAMTMGWLAGVAAAGAEPEL</sequence>
<proteinExistence type="predicted"/>
<dbReference type="GO" id="GO:0008202">
    <property type="term" value="P:steroid metabolic process"/>
    <property type="evidence" value="ECO:0007669"/>
    <property type="project" value="UniProtKB-ARBA"/>
</dbReference>
<evidence type="ECO:0000256" key="1">
    <source>
        <dbReference type="ARBA" id="ARBA00001974"/>
    </source>
</evidence>
<evidence type="ECO:0000259" key="5">
    <source>
        <dbReference type="Pfam" id="PF00890"/>
    </source>
</evidence>
<keyword evidence="2" id="KW-0285">Flavoprotein</keyword>
<evidence type="ECO:0000256" key="4">
    <source>
        <dbReference type="ARBA" id="ARBA00023002"/>
    </source>
</evidence>
<dbReference type="Pfam" id="PF00890">
    <property type="entry name" value="FAD_binding_2"/>
    <property type="match status" value="1"/>
</dbReference>
<dbReference type="SUPFAM" id="SSF56425">
    <property type="entry name" value="Succinate dehydrogenase/fumarate reductase flavoprotein, catalytic domain"/>
    <property type="match status" value="1"/>
</dbReference>
<evidence type="ECO:0000256" key="3">
    <source>
        <dbReference type="ARBA" id="ARBA00022827"/>
    </source>
</evidence>
<reference evidence="6 7" key="1">
    <citation type="submission" date="2020-08" db="EMBL/GenBank/DDBJ databases">
        <title>Sequencing the genomes of 1000 actinobacteria strains.</title>
        <authorList>
            <person name="Klenk H.-P."/>
        </authorList>
    </citation>
    <scope>NUCLEOTIDE SEQUENCE [LARGE SCALE GENOMIC DNA]</scope>
    <source>
        <strain evidence="6 7">DSM 45913</strain>
    </source>
</reference>
<evidence type="ECO:0000313" key="6">
    <source>
        <dbReference type="EMBL" id="MBB6347789.1"/>
    </source>
</evidence>
<dbReference type="InterPro" id="IPR050315">
    <property type="entry name" value="FAD-oxidoreductase_2"/>
</dbReference>
<keyword evidence="7" id="KW-1185">Reference proteome</keyword>
<dbReference type="InterPro" id="IPR003953">
    <property type="entry name" value="FAD-dep_OxRdtase_2_FAD-bd"/>
</dbReference>
<organism evidence="6 7">
    <name type="scientific">Nonomuraea muscovyensis</name>
    <dbReference type="NCBI Taxonomy" id="1124761"/>
    <lineage>
        <taxon>Bacteria</taxon>
        <taxon>Bacillati</taxon>
        <taxon>Actinomycetota</taxon>
        <taxon>Actinomycetes</taxon>
        <taxon>Streptosporangiales</taxon>
        <taxon>Streptosporangiaceae</taxon>
        <taxon>Nonomuraea</taxon>
    </lineage>
</organism>
<comment type="caution">
    <text evidence="6">The sequence shown here is derived from an EMBL/GenBank/DDBJ whole genome shotgun (WGS) entry which is preliminary data.</text>
</comment>
<dbReference type="GO" id="GO:0033765">
    <property type="term" value="F:steroid dehydrogenase activity, acting on the CH-CH group of donors"/>
    <property type="evidence" value="ECO:0007669"/>
    <property type="project" value="UniProtKB-ARBA"/>
</dbReference>
<dbReference type="AlphaFoldDB" id="A0A7X0C6R1"/>
<dbReference type="SUPFAM" id="SSF51905">
    <property type="entry name" value="FAD/NAD(P)-binding domain"/>
    <property type="match status" value="1"/>
</dbReference>
<dbReference type="Proteomes" id="UP000583800">
    <property type="component" value="Unassembled WGS sequence"/>
</dbReference>
<accession>A0A7X0C6R1</accession>
<evidence type="ECO:0000313" key="7">
    <source>
        <dbReference type="Proteomes" id="UP000583800"/>
    </source>
</evidence>
<dbReference type="Gene3D" id="3.50.50.60">
    <property type="entry name" value="FAD/NAD(P)-binding domain"/>
    <property type="match status" value="2"/>
</dbReference>
<keyword evidence="3" id="KW-0274">FAD</keyword>
<keyword evidence="4" id="KW-0560">Oxidoreductase</keyword>
<name>A0A7X0C6R1_9ACTN</name>
<dbReference type="InterPro" id="IPR036188">
    <property type="entry name" value="FAD/NAD-bd_sf"/>
</dbReference>
<gene>
    <name evidence="6" type="ORF">FHU36_004334</name>
</gene>
<feature type="domain" description="FAD-dependent oxidoreductase 2 FAD-binding" evidence="5">
    <location>
        <begin position="9"/>
        <end position="513"/>
    </location>
</feature>
<dbReference type="PRINTS" id="PR00411">
    <property type="entry name" value="PNDRDTASEI"/>
</dbReference>
<comment type="cofactor">
    <cofactor evidence="1">
        <name>FAD</name>
        <dbReference type="ChEBI" id="CHEBI:57692"/>
    </cofactor>
</comment>
<evidence type="ECO:0000256" key="2">
    <source>
        <dbReference type="ARBA" id="ARBA00022630"/>
    </source>
</evidence>